<dbReference type="PRINTS" id="PR01909">
    <property type="entry name" value="ADSPHPHTASEA"/>
</dbReference>
<dbReference type="Gene3D" id="3.90.190.10">
    <property type="entry name" value="Protein tyrosine phosphatase superfamily"/>
    <property type="match status" value="1"/>
</dbReference>
<evidence type="ECO:0000259" key="9">
    <source>
        <dbReference type="PROSITE" id="PS50056"/>
    </source>
</evidence>
<dbReference type="SUPFAM" id="SSF52799">
    <property type="entry name" value="(Phosphotyrosine protein) phosphatases II"/>
    <property type="match status" value="1"/>
</dbReference>
<accession>A0A9X0CHU3</accession>
<dbReference type="PROSITE" id="PS00383">
    <property type="entry name" value="TYR_PHOSPHATASE_1"/>
    <property type="match status" value="1"/>
</dbReference>
<evidence type="ECO:0000313" key="11">
    <source>
        <dbReference type="Proteomes" id="UP001163046"/>
    </source>
</evidence>
<dbReference type="PANTHER" id="PTHR45682">
    <property type="entry name" value="AGAP008228-PA"/>
    <property type="match status" value="1"/>
</dbReference>
<evidence type="ECO:0000256" key="5">
    <source>
        <dbReference type="ARBA" id="ARBA00048336"/>
    </source>
</evidence>
<dbReference type="CDD" id="cd14515">
    <property type="entry name" value="DUSP3-like"/>
    <property type="match status" value="1"/>
</dbReference>
<comment type="catalytic activity">
    <reaction evidence="4 7">
        <text>O-phospho-L-seryl-[protein] + H2O = L-seryl-[protein] + phosphate</text>
        <dbReference type="Rhea" id="RHEA:20629"/>
        <dbReference type="Rhea" id="RHEA-COMP:9863"/>
        <dbReference type="Rhea" id="RHEA-COMP:11604"/>
        <dbReference type="ChEBI" id="CHEBI:15377"/>
        <dbReference type="ChEBI" id="CHEBI:29999"/>
        <dbReference type="ChEBI" id="CHEBI:43474"/>
        <dbReference type="ChEBI" id="CHEBI:83421"/>
        <dbReference type="EC" id="3.1.3.16"/>
    </reaction>
</comment>
<dbReference type="EMBL" id="MU827781">
    <property type="protein sequence ID" value="KAJ7337192.1"/>
    <property type="molecule type" value="Genomic_DNA"/>
</dbReference>
<evidence type="ECO:0000256" key="3">
    <source>
        <dbReference type="ARBA" id="ARBA00022912"/>
    </source>
</evidence>
<evidence type="ECO:0000313" key="10">
    <source>
        <dbReference type="EMBL" id="KAJ7337192.1"/>
    </source>
</evidence>
<dbReference type="EC" id="3.1.3.16" evidence="7"/>
<evidence type="ECO:0000256" key="7">
    <source>
        <dbReference type="RuleBase" id="RU366038"/>
    </source>
</evidence>
<name>A0A9X0CHU3_9CNID</name>
<dbReference type="GO" id="GO:0033549">
    <property type="term" value="F:MAP kinase phosphatase activity"/>
    <property type="evidence" value="ECO:0007669"/>
    <property type="project" value="TreeGrafter"/>
</dbReference>
<dbReference type="GO" id="GO:0043409">
    <property type="term" value="P:negative regulation of MAPK cascade"/>
    <property type="evidence" value="ECO:0007669"/>
    <property type="project" value="TreeGrafter"/>
</dbReference>
<reference evidence="10" key="1">
    <citation type="submission" date="2023-01" db="EMBL/GenBank/DDBJ databases">
        <title>Genome assembly of the deep-sea coral Lophelia pertusa.</title>
        <authorList>
            <person name="Herrera S."/>
            <person name="Cordes E."/>
        </authorList>
    </citation>
    <scope>NUCLEOTIDE SEQUENCE</scope>
    <source>
        <strain evidence="10">USNM1676648</strain>
        <tissue evidence="10">Polyp</tissue>
    </source>
</reference>
<feature type="domain" description="Tyrosine specific protein phosphatases" evidence="9">
    <location>
        <begin position="120"/>
        <end position="184"/>
    </location>
</feature>
<dbReference type="GO" id="GO:0005737">
    <property type="term" value="C:cytoplasm"/>
    <property type="evidence" value="ECO:0007669"/>
    <property type="project" value="TreeGrafter"/>
</dbReference>
<protein>
    <recommendedName>
        <fullName evidence="7">Dual specificity protein phosphatase</fullName>
        <ecNumber evidence="7">3.1.3.16</ecNumber>
        <ecNumber evidence="7">3.1.3.48</ecNumber>
    </recommendedName>
</protein>
<dbReference type="GO" id="GO:0004725">
    <property type="term" value="F:protein tyrosine phosphatase activity"/>
    <property type="evidence" value="ECO:0007669"/>
    <property type="project" value="UniProtKB-EC"/>
</dbReference>
<dbReference type="InterPro" id="IPR016130">
    <property type="entry name" value="Tyr_Pase_AS"/>
</dbReference>
<dbReference type="InterPro" id="IPR020422">
    <property type="entry name" value="TYR_PHOSPHATASE_DUAL_dom"/>
</dbReference>
<dbReference type="EC" id="3.1.3.48" evidence="7"/>
<dbReference type="PROSITE" id="PS50056">
    <property type="entry name" value="TYR_PHOSPHATASE_2"/>
    <property type="match status" value="1"/>
</dbReference>
<evidence type="ECO:0000259" key="8">
    <source>
        <dbReference type="PROSITE" id="PS50054"/>
    </source>
</evidence>
<comment type="similarity">
    <text evidence="1 7">Belongs to the protein-tyrosine phosphatase family. Non-receptor class dual specificity subfamily.</text>
</comment>
<comment type="catalytic activity">
    <reaction evidence="5 7">
        <text>O-phospho-L-threonyl-[protein] + H2O = L-threonyl-[protein] + phosphate</text>
        <dbReference type="Rhea" id="RHEA:47004"/>
        <dbReference type="Rhea" id="RHEA-COMP:11060"/>
        <dbReference type="Rhea" id="RHEA-COMP:11605"/>
        <dbReference type="ChEBI" id="CHEBI:15377"/>
        <dbReference type="ChEBI" id="CHEBI:30013"/>
        <dbReference type="ChEBI" id="CHEBI:43474"/>
        <dbReference type="ChEBI" id="CHEBI:61977"/>
        <dbReference type="EC" id="3.1.3.16"/>
    </reaction>
</comment>
<dbReference type="Proteomes" id="UP001163046">
    <property type="component" value="Unassembled WGS sequence"/>
</dbReference>
<comment type="catalytic activity">
    <reaction evidence="7">
        <text>O-phospho-L-tyrosyl-[protein] + H2O = L-tyrosyl-[protein] + phosphate</text>
        <dbReference type="Rhea" id="RHEA:10684"/>
        <dbReference type="Rhea" id="RHEA-COMP:10136"/>
        <dbReference type="Rhea" id="RHEA-COMP:20101"/>
        <dbReference type="ChEBI" id="CHEBI:15377"/>
        <dbReference type="ChEBI" id="CHEBI:43474"/>
        <dbReference type="ChEBI" id="CHEBI:46858"/>
        <dbReference type="ChEBI" id="CHEBI:61978"/>
        <dbReference type="EC" id="3.1.3.48"/>
    </reaction>
</comment>
<dbReference type="InterPro" id="IPR029021">
    <property type="entry name" value="Prot-tyrosine_phosphatase-like"/>
</dbReference>
<dbReference type="InterPro" id="IPR020405">
    <property type="entry name" value="Atypical_DUSP_subfamA"/>
</dbReference>
<organism evidence="10 11">
    <name type="scientific">Desmophyllum pertusum</name>
    <dbReference type="NCBI Taxonomy" id="174260"/>
    <lineage>
        <taxon>Eukaryota</taxon>
        <taxon>Metazoa</taxon>
        <taxon>Cnidaria</taxon>
        <taxon>Anthozoa</taxon>
        <taxon>Hexacorallia</taxon>
        <taxon>Scleractinia</taxon>
        <taxon>Caryophylliina</taxon>
        <taxon>Caryophylliidae</taxon>
        <taxon>Desmophyllum</taxon>
    </lineage>
</organism>
<comment type="function">
    <text evidence="7">Dual specificity phosphatase able to dephosphorylate phosphotyrosine, phosphoserine and phosphothreonine residues, with a preference for phosphotyrosine as a substrate.</text>
</comment>
<keyword evidence="3 7" id="KW-0904">Protein phosphatase</keyword>
<gene>
    <name evidence="10" type="primary">DUSP3</name>
    <name evidence="10" type="ORF">OS493_010048</name>
</gene>
<dbReference type="OrthoDB" id="253091at2759"/>
<dbReference type="PROSITE" id="PS50054">
    <property type="entry name" value="TYR_PHOSPHATASE_DUAL"/>
    <property type="match status" value="1"/>
</dbReference>
<comment type="caution">
    <text evidence="10">The sequence shown here is derived from an EMBL/GenBank/DDBJ whole genome shotgun (WGS) entry which is preliminary data.</text>
</comment>
<dbReference type="InterPro" id="IPR000387">
    <property type="entry name" value="Tyr_Pase_dom"/>
</dbReference>
<keyword evidence="11" id="KW-1185">Reference proteome</keyword>
<feature type="active site" description="Phosphocysteine intermediate" evidence="6">
    <location>
        <position position="150"/>
    </location>
</feature>
<dbReference type="SMART" id="SM00195">
    <property type="entry name" value="DSPc"/>
    <property type="match status" value="1"/>
</dbReference>
<proteinExistence type="inferred from homology"/>
<dbReference type="GO" id="GO:0008138">
    <property type="term" value="F:protein tyrosine/serine/threonine phosphatase activity"/>
    <property type="evidence" value="ECO:0007669"/>
    <property type="project" value="UniProtKB-UniRule"/>
</dbReference>
<evidence type="ECO:0000256" key="4">
    <source>
        <dbReference type="ARBA" id="ARBA00047761"/>
    </source>
</evidence>
<evidence type="ECO:0000256" key="1">
    <source>
        <dbReference type="ARBA" id="ARBA00008601"/>
    </source>
</evidence>
<dbReference type="InterPro" id="IPR000340">
    <property type="entry name" value="Dual-sp_phosphatase_cat-dom"/>
</dbReference>
<dbReference type="AlphaFoldDB" id="A0A9X0CHU3"/>
<sequence>MKPELLTPNKMAEEVASSASTGDSLNTTLMDLNYIITEPAGGMFMMPSDAYNEVFDGIFLSEASTAMDEGELQNLGITHLLNAAHGKKLYHVQTGPDYYSESGIIYHGVPAMDMFTFKLDRYFDEACDFIGKAVGTKTTGKLDGKILVHCKEGVSRSASLVLAYLVRDQEMHLKDAVRLVRSKRQITPNEGFLQQLIDFSYKLGRA</sequence>
<dbReference type="PRINTS" id="PR01908">
    <property type="entry name" value="ADSPHPHTASE"/>
</dbReference>
<dbReference type="Pfam" id="PF00782">
    <property type="entry name" value="DSPc"/>
    <property type="match status" value="1"/>
</dbReference>
<keyword evidence="2 7" id="KW-0378">Hydrolase</keyword>
<feature type="domain" description="Tyrosine-protein phosphatase" evidence="8">
    <location>
        <begin position="50"/>
        <end position="205"/>
    </location>
</feature>
<dbReference type="GO" id="GO:0004722">
    <property type="term" value="F:protein serine/threonine phosphatase activity"/>
    <property type="evidence" value="ECO:0007669"/>
    <property type="project" value="UniProtKB-EC"/>
</dbReference>
<dbReference type="PANTHER" id="PTHR45682:SF1">
    <property type="entry name" value="DUAL SPECIFICITY PROTEIN PHOSPHATASE 3"/>
    <property type="match status" value="1"/>
</dbReference>
<evidence type="ECO:0000256" key="2">
    <source>
        <dbReference type="ARBA" id="ARBA00022801"/>
    </source>
</evidence>
<evidence type="ECO:0000256" key="6">
    <source>
        <dbReference type="PIRSR" id="PIRSR620405-1"/>
    </source>
</evidence>